<gene>
    <name evidence="10" type="ORF">PVAND_003934</name>
</gene>
<keyword evidence="11" id="KW-1185">Reference proteome</keyword>
<evidence type="ECO:0000256" key="3">
    <source>
        <dbReference type="ARBA" id="ARBA00009077"/>
    </source>
</evidence>
<dbReference type="InterPro" id="IPR015424">
    <property type="entry name" value="PyrdxlP-dep_Trfase"/>
</dbReference>
<dbReference type="Pfam" id="PF01053">
    <property type="entry name" value="Cys_Met_Meta_PP"/>
    <property type="match status" value="1"/>
</dbReference>
<evidence type="ECO:0000256" key="1">
    <source>
        <dbReference type="ARBA" id="ARBA00001933"/>
    </source>
</evidence>
<organism evidence="10 11">
    <name type="scientific">Polypedilum vanderplanki</name>
    <name type="common">Sleeping chironomid midge</name>
    <dbReference type="NCBI Taxonomy" id="319348"/>
    <lineage>
        <taxon>Eukaryota</taxon>
        <taxon>Metazoa</taxon>
        <taxon>Ecdysozoa</taxon>
        <taxon>Arthropoda</taxon>
        <taxon>Hexapoda</taxon>
        <taxon>Insecta</taxon>
        <taxon>Pterygota</taxon>
        <taxon>Neoptera</taxon>
        <taxon>Endopterygota</taxon>
        <taxon>Diptera</taxon>
        <taxon>Nematocera</taxon>
        <taxon>Chironomoidea</taxon>
        <taxon>Chironomidae</taxon>
        <taxon>Chironominae</taxon>
        <taxon>Polypedilum</taxon>
        <taxon>Polypedilum</taxon>
    </lineage>
</organism>
<dbReference type="GO" id="GO:0005737">
    <property type="term" value="C:cytoplasm"/>
    <property type="evidence" value="ECO:0007669"/>
    <property type="project" value="TreeGrafter"/>
</dbReference>
<evidence type="ECO:0000256" key="8">
    <source>
        <dbReference type="PIRSR" id="PIRSR001434-2"/>
    </source>
</evidence>
<dbReference type="InterPro" id="IPR015422">
    <property type="entry name" value="PyrdxlP-dep_Trfase_small"/>
</dbReference>
<protein>
    <recommendedName>
        <fullName evidence="4">cystathionine gamma-lyase</fullName>
        <ecNumber evidence="4">4.4.1.1</ecNumber>
    </recommendedName>
    <alternativeName>
        <fullName evidence="7">Gamma-cystathionase</fullName>
    </alternativeName>
</protein>
<comment type="pathway">
    <text evidence="2">Amino-acid biosynthesis; L-cysteine biosynthesis; L-cysteine from L-homocysteine and L-serine: step 2/2.</text>
</comment>
<evidence type="ECO:0000256" key="9">
    <source>
        <dbReference type="RuleBase" id="RU362118"/>
    </source>
</evidence>
<accession>A0A9J6BWP3</accession>
<dbReference type="GO" id="GO:0004123">
    <property type="term" value="F:cystathionine gamma-lyase activity"/>
    <property type="evidence" value="ECO:0007669"/>
    <property type="project" value="TreeGrafter"/>
</dbReference>
<comment type="cofactor">
    <cofactor evidence="1 9">
        <name>pyridoxal 5'-phosphate</name>
        <dbReference type="ChEBI" id="CHEBI:597326"/>
    </cofactor>
</comment>
<comment type="caution">
    <text evidence="10">The sequence shown here is derived from an EMBL/GenBank/DDBJ whole genome shotgun (WGS) entry which is preliminary data.</text>
</comment>
<evidence type="ECO:0000256" key="2">
    <source>
        <dbReference type="ARBA" id="ARBA00005038"/>
    </source>
</evidence>
<evidence type="ECO:0000313" key="10">
    <source>
        <dbReference type="EMBL" id="KAG5673933.1"/>
    </source>
</evidence>
<dbReference type="PROSITE" id="PS00868">
    <property type="entry name" value="CYS_MET_METAB_PP"/>
    <property type="match status" value="1"/>
</dbReference>
<feature type="modified residue" description="N6-(pyridoxal phosphate)lysine" evidence="8">
    <location>
        <position position="222"/>
    </location>
</feature>
<keyword evidence="6" id="KW-0028">Amino-acid biosynthesis</keyword>
<keyword evidence="5 8" id="KW-0663">Pyridoxal phosphate</keyword>
<dbReference type="OrthoDB" id="3512640at2759"/>
<dbReference type="Proteomes" id="UP001107558">
    <property type="component" value="Chromosome 3"/>
</dbReference>
<dbReference type="Gene3D" id="3.40.640.10">
    <property type="entry name" value="Type I PLP-dependent aspartate aminotransferase-like (Major domain)"/>
    <property type="match status" value="1"/>
</dbReference>
<proteinExistence type="inferred from homology"/>
<dbReference type="GO" id="GO:0019343">
    <property type="term" value="P:cysteine biosynthetic process via cystathionine"/>
    <property type="evidence" value="ECO:0007669"/>
    <property type="project" value="TreeGrafter"/>
</dbReference>
<dbReference type="InterPro" id="IPR000277">
    <property type="entry name" value="Cys/Met-Metab_PyrdxlP-dep_enz"/>
</dbReference>
<dbReference type="GO" id="GO:0030170">
    <property type="term" value="F:pyridoxal phosphate binding"/>
    <property type="evidence" value="ECO:0007669"/>
    <property type="project" value="InterPro"/>
</dbReference>
<sequence length="410" mass="45209">MGYQSVSNELAPLTENEAIGFLRQESGFSTKAIHAGYRPEQLLCRSIVAPIYMSASSCSQSNGVNDDLNKSENPTKMILEQTLAALDNAKYALVLPSGTAAQSCIIASLKADDGIICGHNIYTGTIELFRETAVDIGLKCIFVDMTKPEELRKALRSQKSTKVVWVETPSNPMMLISDIKTISDIVHCESNALVIVDNTPSSCYFQRPLDFGADVVSYSITKFVNGHNDVIMGSISTNNREFYEKIRFTQEITGITCSPFDCALVIRSLKTLSLRMERHSLNALLIARYLEQHPRVEKVLHPGLTSHPQHKIAISQSCGHGGSLCFYIKDGTLEQTKKFLKLLKVFTWADSLGGCESLAQAPLLWFVVPTSFSDEEVHELGLVENLIRLSCGLEDVAILIEDLNQALNAL</sequence>
<name>A0A9J6BWP3_POLVA</name>
<dbReference type="FunFam" id="3.40.640.10:FF:000046">
    <property type="entry name" value="Cystathionine gamma-lyase"/>
    <property type="match status" value="1"/>
</dbReference>
<evidence type="ECO:0000256" key="4">
    <source>
        <dbReference type="ARBA" id="ARBA00012085"/>
    </source>
</evidence>
<comment type="similarity">
    <text evidence="3 9">Belongs to the trans-sulfuration enzymes family.</text>
</comment>
<dbReference type="GO" id="GO:0019346">
    <property type="term" value="P:transsulfuration"/>
    <property type="evidence" value="ECO:0007669"/>
    <property type="project" value="InterPro"/>
</dbReference>
<evidence type="ECO:0000256" key="5">
    <source>
        <dbReference type="ARBA" id="ARBA00022898"/>
    </source>
</evidence>
<dbReference type="PANTHER" id="PTHR11808">
    <property type="entry name" value="TRANS-SULFURATION ENZYME FAMILY MEMBER"/>
    <property type="match status" value="1"/>
</dbReference>
<dbReference type="PANTHER" id="PTHR11808:SF15">
    <property type="entry name" value="CYSTATHIONINE GAMMA-LYASE"/>
    <property type="match status" value="1"/>
</dbReference>
<evidence type="ECO:0000256" key="7">
    <source>
        <dbReference type="ARBA" id="ARBA00029853"/>
    </source>
</evidence>
<dbReference type="PIRSF" id="PIRSF001434">
    <property type="entry name" value="CGS"/>
    <property type="match status" value="1"/>
</dbReference>
<dbReference type="SUPFAM" id="SSF53383">
    <property type="entry name" value="PLP-dependent transferases"/>
    <property type="match status" value="1"/>
</dbReference>
<dbReference type="EMBL" id="JADBJN010000003">
    <property type="protein sequence ID" value="KAG5673933.1"/>
    <property type="molecule type" value="Genomic_DNA"/>
</dbReference>
<dbReference type="AlphaFoldDB" id="A0A9J6BWP3"/>
<keyword evidence="6" id="KW-0198">Cysteine biosynthesis</keyword>
<dbReference type="InterPro" id="IPR015421">
    <property type="entry name" value="PyrdxlP-dep_Trfase_major"/>
</dbReference>
<dbReference type="InterPro" id="IPR054542">
    <property type="entry name" value="Cys_met_metab_PP"/>
</dbReference>
<dbReference type="EC" id="4.4.1.1" evidence="4"/>
<reference evidence="10" key="1">
    <citation type="submission" date="2021-03" db="EMBL/GenBank/DDBJ databases">
        <title>Chromosome level genome of the anhydrobiotic midge Polypedilum vanderplanki.</title>
        <authorList>
            <person name="Yoshida Y."/>
            <person name="Kikawada T."/>
            <person name="Gusev O."/>
        </authorList>
    </citation>
    <scope>NUCLEOTIDE SEQUENCE</scope>
    <source>
        <strain evidence="10">NIAS01</strain>
        <tissue evidence="10">Whole body or cell culture</tissue>
    </source>
</reference>
<dbReference type="Gene3D" id="3.90.1150.10">
    <property type="entry name" value="Aspartate Aminotransferase, domain 1"/>
    <property type="match status" value="1"/>
</dbReference>
<evidence type="ECO:0000256" key="6">
    <source>
        <dbReference type="ARBA" id="ARBA00023192"/>
    </source>
</evidence>
<evidence type="ECO:0000313" key="11">
    <source>
        <dbReference type="Proteomes" id="UP001107558"/>
    </source>
</evidence>
<dbReference type="CDD" id="cd00614">
    <property type="entry name" value="CGS_like"/>
    <property type="match status" value="1"/>
</dbReference>